<evidence type="ECO:0000313" key="2">
    <source>
        <dbReference type="EMBL" id="UXH77894.1"/>
    </source>
</evidence>
<dbReference type="PROSITE" id="PS00086">
    <property type="entry name" value="CYTOCHROME_P450"/>
    <property type="match status" value="1"/>
</dbReference>
<feature type="region of interest" description="Disordered" evidence="1">
    <location>
        <begin position="1"/>
        <end position="35"/>
    </location>
</feature>
<dbReference type="Gene3D" id="1.10.630.10">
    <property type="entry name" value="Cytochrome P450"/>
    <property type="match status" value="1"/>
</dbReference>
<feature type="region of interest" description="Disordered" evidence="1">
    <location>
        <begin position="244"/>
        <end position="268"/>
    </location>
</feature>
<dbReference type="SUPFAM" id="SSF48264">
    <property type="entry name" value="Cytochrome P450"/>
    <property type="match status" value="1"/>
</dbReference>
<dbReference type="InterPro" id="IPR017972">
    <property type="entry name" value="Cyt_P450_CS"/>
</dbReference>
<keyword evidence="3" id="KW-1185">Reference proteome</keyword>
<dbReference type="RefSeq" id="WP_261757652.1">
    <property type="nucleotide sequence ID" value="NZ_CP104562.2"/>
</dbReference>
<proteinExistence type="predicted"/>
<gene>
    <name evidence="2" type="ORF">N4261_23475</name>
</gene>
<protein>
    <submittedName>
        <fullName evidence="2">Cytochrome P450</fullName>
    </submittedName>
</protein>
<dbReference type="Proteomes" id="UP001064933">
    <property type="component" value="Chromosome"/>
</dbReference>
<sequence length="350" mass="37186">MPTPMPAPTTTAPLHDPDLLMRPPGEPLPPSLASQGGPLADVFQRWLRQRDDPQHRPEKALLVLALDALTEDEIRTHARRQAAIARQGGWSHWHWAVPASTVASLSGLRITRLEDQRRLHDALRAIAAGLAADADAGAVQLAGEAVDALLGALDAAEQQSPEAPLQALLHVHAPPSQWTDRTVFNANRLALIWQSHEAGAALTGHALLAMRAGITPHSGAQAPSLDGLMAIARDGGAVRHTRRFRRGTDRASDPASEDPIARGLGPGAAPTVGEAVTVALAGTEHPFGDGPHRCPGQRLALTSIHAALAWLCEQPGLRWPAPIDPLSLPNMQIPQFPPLAMTMHPHEAAP</sequence>
<dbReference type="EMBL" id="CP104562">
    <property type="protein sequence ID" value="UXH77894.1"/>
    <property type="molecule type" value="Genomic_DNA"/>
</dbReference>
<reference evidence="2" key="1">
    <citation type="submission" date="2022-10" db="EMBL/GenBank/DDBJ databases">
        <title>Characterization and whole genome sequencing of a new Roseateles species, isolated from fresh water.</title>
        <authorList>
            <person name="Guliayeva D.Y."/>
            <person name="Akhremchuk A.E."/>
            <person name="Sikolenko M.A."/>
            <person name="Valentovich L.N."/>
            <person name="Sidarenka A.V."/>
        </authorList>
    </citation>
    <scope>NUCLEOTIDE SEQUENCE</scope>
    <source>
        <strain evidence="2">BIM B-1768</strain>
    </source>
</reference>
<evidence type="ECO:0000313" key="3">
    <source>
        <dbReference type="Proteomes" id="UP001064933"/>
    </source>
</evidence>
<accession>A0ABY6AXI1</accession>
<evidence type="ECO:0000256" key="1">
    <source>
        <dbReference type="SAM" id="MobiDB-lite"/>
    </source>
</evidence>
<organism evidence="2 3">
    <name type="scientific">Roseateles amylovorans</name>
    <dbReference type="NCBI Taxonomy" id="2978473"/>
    <lineage>
        <taxon>Bacteria</taxon>
        <taxon>Pseudomonadati</taxon>
        <taxon>Pseudomonadota</taxon>
        <taxon>Betaproteobacteria</taxon>
        <taxon>Burkholderiales</taxon>
        <taxon>Sphaerotilaceae</taxon>
        <taxon>Roseateles</taxon>
    </lineage>
</organism>
<dbReference type="InterPro" id="IPR036396">
    <property type="entry name" value="Cyt_P450_sf"/>
</dbReference>
<name>A0ABY6AXI1_9BURK</name>